<dbReference type="GO" id="GO:0031511">
    <property type="term" value="C:Mis6-Sim4 complex"/>
    <property type="evidence" value="ECO:0007669"/>
    <property type="project" value="InterPro"/>
</dbReference>
<dbReference type="InterPro" id="IPR025207">
    <property type="entry name" value="Sim4_Fta4"/>
</dbReference>
<feature type="compositionally biased region" description="Acidic residues" evidence="1">
    <location>
        <begin position="272"/>
        <end position="283"/>
    </location>
</feature>
<feature type="region of interest" description="Disordered" evidence="1">
    <location>
        <begin position="263"/>
        <end position="283"/>
    </location>
</feature>
<dbReference type="InParanoid" id="A0A2T3AG32"/>
<evidence type="ECO:0000256" key="1">
    <source>
        <dbReference type="SAM" id="MobiDB-lite"/>
    </source>
</evidence>
<accession>A0A2T3AG32</accession>
<protein>
    <submittedName>
        <fullName evidence="2">Kinetochore Sim4 complex subunit Fta4</fullName>
    </submittedName>
</protein>
<evidence type="ECO:0000313" key="2">
    <source>
        <dbReference type="EMBL" id="PSR97054.1"/>
    </source>
</evidence>
<feature type="region of interest" description="Disordered" evidence="1">
    <location>
        <begin position="24"/>
        <end position="65"/>
    </location>
</feature>
<dbReference type="Pfam" id="PF13093">
    <property type="entry name" value="FTA4"/>
    <property type="match status" value="1"/>
</dbReference>
<keyword evidence="3" id="KW-1185">Reference proteome</keyword>
<evidence type="ECO:0000313" key="3">
    <source>
        <dbReference type="Proteomes" id="UP000241462"/>
    </source>
</evidence>
<dbReference type="EMBL" id="KZ678395">
    <property type="protein sequence ID" value="PSR97054.1"/>
    <property type="molecule type" value="Genomic_DNA"/>
</dbReference>
<gene>
    <name evidence="2" type="ORF">BD289DRAFT_472340</name>
</gene>
<name>A0A2T3AG32_9PEZI</name>
<dbReference type="PANTHER" id="PTHR42040:SF1">
    <property type="entry name" value="INNER KINETOCHORE SUBUNIT FTA4"/>
    <property type="match status" value="1"/>
</dbReference>
<dbReference type="OrthoDB" id="21214at2759"/>
<dbReference type="STRING" id="2025994.A0A2T3AG32"/>
<proteinExistence type="predicted"/>
<dbReference type="Proteomes" id="UP000241462">
    <property type="component" value="Unassembled WGS sequence"/>
</dbReference>
<dbReference type="AlphaFoldDB" id="A0A2T3AG32"/>
<organism evidence="2 3">
    <name type="scientific">Coniella lustricola</name>
    <dbReference type="NCBI Taxonomy" id="2025994"/>
    <lineage>
        <taxon>Eukaryota</taxon>
        <taxon>Fungi</taxon>
        <taxon>Dikarya</taxon>
        <taxon>Ascomycota</taxon>
        <taxon>Pezizomycotina</taxon>
        <taxon>Sordariomycetes</taxon>
        <taxon>Sordariomycetidae</taxon>
        <taxon>Diaporthales</taxon>
        <taxon>Schizoparmaceae</taxon>
        <taxon>Coniella</taxon>
    </lineage>
</organism>
<sequence>MAPSNPPPQTIKALKQDFLNAQTRLLSQPPAPSQAWRRAHDNGGSNENENEADGAMNPQQQQQKLSEKAIDDALFRLNHTLQQHAKRVYPPQATRHVAEQIEQLYLDAGELRMQAERGDGGSRNGEEDGDGVGLDVEGGNAWRAQGADYVQPEIIAALPPTWDSPAEASANPLEAKRYAELVAHLKGLSTRHRDAEARVRRLRQMTAVLEPFKSSTEQTYSDYGNSSAQNIQRNLVTRDGQVEKELERMRMLLARVGDKVARLQQQQQQQGDDQEDAMLVDDVEVDERRKVDNLLSGLA</sequence>
<dbReference type="PANTHER" id="PTHR42040">
    <property type="entry name" value="INNER KINETOCHORE SUBUNIT FTA4"/>
    <property type="match status" value="1"/>
</dbReference>
<reference evidence="2 3" key="1">
    <citation type="journal article" date="2018" name="Mycol. Prog.">
        <title>Coniella lustricola, a new species from submerged detritus.</title>
        <authorList>
            <person name="Raudabaugh D.B."/>
            <person name="Iturriaga T."/>
            <person name="Carver A."/>
            <person name="Mondo S."/>
            <person name="Pangilinan J."/>
            <person name="Lipzen A."/>
            <person name="He G."/>
            <person name="Amirebrahimi M."/>
            <person name="Grigoriev I.V."/>
            <person name="Miller A.N."/>
        </authorList>
    </citation>
    <scope>NUCLEOTIDE SEQUENCE [LARGE SCALE GENOMIC DNA]</scope>
    <source>
        <strain evidence="2 3">B22-T-1</strain>
    </source>
</reference>